<dbReference type="Pfam" id="PF08395">
    <property type="entry name" value="7tm_7"/>
    <property type="match status" value="1"/>
</dbReference>
<comment type="function">
    <text evidence="8">Gustatory receptor which mediates acceptance or avoidance behavior, depending on its substrates.</text>
</comment>
<evidence type="ECO:0000256" key="8">
    <source>
        <dbReference type="RuleBase" id="RU363108"/>
    </source>
</evidence>
<dbReference type="GO" id="GO:0030425">
    <property type="term" value="C:dendrite"/>
    <property type="evidence" value="ECO:0007669"/>
    <property type="project" value="TreeGrafter"/>
</dbReference>
<reference evidence="10" key="1">
    <citation type="submission" date="2023-01" db="EMBL/GenBank/DDBJ databases">
        <title>Key to firefly adult light organ development and bioluminescence: homeobox transcription factors regulate luciferase expression and transportation to peroxisome.</title>
        <authorList>
            <person name="Fu X."/>
        </authorList>
    </citation>
    <scope>NUCLEOTIDE SEQUENCE [LARGE SCALE GENOMIC DNA]</scope>
</reference>
<name>A0AAN7Q278_9COLE</name>
<dbReference type="GO" id="GO:0007635">
    <property type="term" value="P:chemosensory behavior"/>
    <property type="evidence" value="ECO:0007669"/>
    <property type="project" value="TreeGrafter"/>
</dbReference>
<dbReference type="GO" id="GO:0008049">
    <property type="term" value="P:male courtship behavior"/>
    <property type="evidence" value="ECO:0007669"/>
    <property type="project" value="TreeGrafter"/>
</dbReference>
<comment type="subcellular location">
    <subcellularLocation>
        <location evidence="1 8">Cell membrane</location>
        <topology evidence="1 8">Multi-pass membrane protein</topology>
    </subcellularLocation>
</comment>
<organism evidence="9 10">
    <name type="scientific">Aquatica leii</name>
    <dbReference type="NCBI Taxonomy" id="1421715"/>
    <lineage>
        <taxon>Eukaryota</taxon>
        <taxon>Metazoa</taxon>
        <taxon>Ecdysozoa</taxon>
        <taxon>Arthropoda</taxon>
        <taxon>Hexapoda</taxon>
        <taxon>Insecta</taxon>
        <taxon>Pterygota</taxon>
        <taxon>Neoptera</taxon>
        <taxon>Endopterygota</taxon>
        <taxon>Coleoptera</taxon>
        <taxon>Polyphaga</taxon>
        <taxon>Elateriformia</taxon>
        <taxon>Elateroidea</taxon>
        <taxon>Lampyridae</taxon>
        <taxon>Luciolinae</taxon>
        <taxon>Aquatica</taxon>
    </lineage>
</organism>
<dbReference type="PANTHER" id="PTHR21143">
    <property type="entry name" value="INVERTEBRATE GUSTATORY RECEPTOR"/>
    <property type="match status" value="1"/>
</dbReference>
<comment type="similarity">
    <text evidence="8">Belongs to the insect chemoreceptor superfamily. Gustatory receptor (GR) family.</text>
</comment>
<sequence length="386" mass="43487">MGFAPFKLSGKGSKTYSTLHLVWSSFLIFVFGIYAAFAVNAAPSDDTLVLKITDSMNIHLCIFSMCGGIFFACIFRNNMSSIARDLHSVDREFHADSFDVKESYRKTKMYLIICSSVIVIYTTAMLTNNFVNHLSSLNYLTIGVALAYSAPLFPVLALAQFCTFAVILRVRFTWINERMESVGLQQKIKKTSDSFDKDHLLTVIQELGDKHHKLCTISKKLNKVYAAQILLFMMQAFLMLVTVSFFLIKMYYLRSFNQITINDKIYYANMLFFHIVLLLSITLICASTAKEARRAGTILHNVVPMYAFSTINHLDLGAACFSLQLLHHNVKFTACRLFPIDETLLYTIVGAATTYLVIVLQFEFGVSGANTQNCNDTTTATTIKTQ</sequence>
<keyword evidence="5 8" id="KW-0472">Membrane</keyword>
<feature type="transmembrane region" description="Helical" evidence="8">
    <location>
        <begin position="109"/>
        <end position="127"/>
    </location>
</feature>
<evidence type="ECO:0000313" key="10">
    <source>
        <dbReference type="Proteomes" id="UP001353858"/>
    </source>
</evidence>
<keyword evidence="2 8" id="KW-1003">Cell membrane</keyword>
<keyword evidence="6 8" id="KW-0675">Receptor</keyword>
<protein>
    <recommendedName>
        <fullName evidence="8">Gustatory receptor</fullName>
    </recommendedName>
</protein>
<keyword evidence="7 8" id="KW-0807">Transducer</keyword>
<proteinExistence type="inferred from homology"/>
<dbReference type="AlphaFoldDB" id="A0AAN7Q278"/>
<dbReference type="PANTHER" id="PTHR21143:SF133">
    <property type="entry name" value="GUSTATORY AND PHEROMONE RECEPTOR 32A-RELATED"/>
    <property type="match status" value="1"/>
</dbReference>
<accession>A0AAN7Q278</accession>
<evidence type="ECO:0000256" key="5">
    <source>
        <dbReference type="ARBA" id="ARBA00023136"/>
    </source>
</evidence>
<dbReference type="GO" id="GO:0007165">
    <property type="term" value="P:signal transduction"/>
    <property type="evidence" value="ECO:0007669"/>
    <property type="project" value="UniProtKB-KW"/>
</dbReference>
<dbReference type="GO" id="GO:0030424">
    <property type="term" value="C:axon"/>
    <property type="evidence" value="ECO:0007669"/>
    <property type="project" value="TreeGrafter"/>
</dbReference>
<feature type="transmembrane region" description="Helical" evidence="8">
    <location>
        <begin position="229"/>
        <end position="253"/>
    </location>
</feature>
<dbReference type="GO" id="GO:0050909">
    <property type="term" value="P:sensory perception of taste"/>
    <property type="evidence" value="ECO:0007669"/>
    <property type="project" value="InterPro"/>
</dbReference>
<comment type="caution">
    <text evidence="9">The sequence shown here is derived from an EMBL/GenBank/DDBJ whole genome shotgun (WGS) entry which is preliminary data.</text>
</comment>
<evidence type="ECO:0000256" key="3">
    <source>
        <dbReference type="ARBA" id="ARBA00022692"/>
    </source>
</evidence>
<evidence type="ECO:0000256" key="7">
    <source>
        <dbReference type="ARBA" id="ARBA00023224"/>
    </source>
</evidence>
<evidence type="ECO:0000256" key="4">
    <source>
        <dbReference type="ARBA" id="ARBA00022989"/>
    </source>
</evidence>
<dbReference type="Proteomes" id="UP001353858">
    <property type="component" value="Unassembled WGS sequence"/>
</dbReference>
<dbReference type="EMBL" id="JARPUR010000002">
    <property type="protein sequence ID" value="KAK4883534.1"/>
    <property type="molecule type" value="Genomic_DNA"/>
</dbReference>
<evidence type="ECO:0000256" key="6">
    <source>
        <dbReference type="ARBA" id="ARBA00023170"/>
    </source>
</evidence>
<dbReference type="InterPro" id="IPR013604">
    <property type="entry name" value="7TM_chemorcpt"/>
</dbReference>
<dbReference type="GO" id="GO:0005886">
    <property type="term" value="C:plasma membrane"/>
    <property type="evidence" value="ECO:0007669"/>
    <property type="project" value="UniProtKB-SubCell"/>
</dbReference>
<keyword evidence="4 8" id="KW-1133">Transmembrane helix</keyword>
<keyword evidence="10" id="KW-1185">Reference proteome</keyword>
<feature type="transmembrane region" description="Helical" evidence="8">
    <location>
        <begin position="139"/>
        <end position="168"/>
    </location>
</feature>
<comment type="caution">
    <text evidence="8">Lacks conserved residue(s) required for the propagation of feature annotation.</text>
</comment>
<dbReference type="GO" id="GO:0043025">
    <property type="term" value="C:neuronal cell body"/>
    <property type="evidence" value="ECO:0007669"/>
    <property type="project" value="TreeGrafter"/>
</dbReference>
<keyword evidence="3 8" id="KW-0812">Transmembrane</keyword>
<gene>
    <name evidence="9" type="ORF">RN001_006853</name>
</gene>
<feature type="transmembrane region" description="Helical" evidence="8">
    <location>
        <begin position="21"/>
        <end position="44"/>
    </location>
</feature>
<feature type="transmembrane region" description="Helical" evidence="8">
    <location>
        <begin position="56"/>
        <end position="75"/>
    </location>
</feature>
<evidence type="ECO:0000313" key="9">
    <source>
        <dbReference type="EMBL" id="KAK4883534.1"/>
    </source>
</evidence>
<evidence type="ECO:0000256" key="1">
    <source>
        <dbReference type="ARBA" id="ARBA00004651"/>
    </source>
</evidence>
<evidence type="ECO:0000256" key="2">
    <source>
        <dbReference type="ARBA" id="ARBA00022475"/>
    </source>
</evidence>
<feature type="transmembrane region" description="Helical" evidence="8">
    <location>
        <begin position="265"/>
        <end position="286"/>
    </location>
</feature>